<comment type="caution">
    <text evidence="3">The sequence shown here is derived from an EMBL/GenBank/DDBJ whole genome shotgun (WGS) entry which is preliminary data.</text>
</comment>
<name>A0ABW2G4E0_9ACTN</name>
<accession>A0ABW2G4E0</accession>
<dbReference type="GO" id="GO:0016787">
    <property type="term" value="F:hydrolase activity"/>
    <property type="evidence" value="ECO:0007669"/>
    <property type="project" value="UniProtKB-KW"/>
</dbReference>
<dbReference type="PANTHER" id="PTHR21666">
    <property type="entry name" value="PEPTIDASE-RELATED"/>
    <property type="match status" value="1"/>
</dbReference>
<keyword evidence="3" id="KW-0378">Hydrolase</keyword>
<dbReference type="EC" id="3.4.24.-" evidence="3"/>
<dbReference type="CDD" id="cd12797">
    <property type="entry name" value="M23_peptidase"/>
    <property type="match status" value="1"/>
</dbReference>
<dbReference type="Proteomes" id="UP001596435">
    <property type="component" value="Unassembled WGS sequence"/>
</dbReference>
<dbReference type="InterPro" id="IPR011055">
    <property type="entry name" value="Dup_hybrid_motif"/>
</dbReference>
<dbReference type="Pfam" id="PF01551">
    <property type="entry name" value="Peptidase_M23"/>
    <property type="match status" value="1"/>
</dbReference>
<feature type="region of interest" description="Disordered" evidence="1">
    <location>
        <begin position="1"/>
        <end position="20"/>
    </location>
</feature>
<feature type="compositionally biased region" description="Polar residues" evidence="1">
    <location>
        <begin position="1"/>
        <end position="15"/>
    </location>
</feature>
<evidence type="ECO:0000313" key="4">
    <source>
        <dbReference type="Proteomes" id="UP001596435"/>
    </source>
</evidence>
<evidence type="ECO:0000259" key="2">
    <source>
        <dbReference type="Pfam" id="PF01551"/>
    </source>
</evidence>
<dbReference type="Gene3D" id="2.70.70.10">
    <property type="entry name" value="Glucose Permease (Domain IIA)"/>
    <property type="match status" value="1"/>
</dbReference>
<dbReference type="PANTHER" id="PTHR21666:SF270">
    <property type="entry name" value="MUREIN HYDROLASE ACTIVATOR ENVC"/>
    <property type="match status" value="1"/>
</dbReference>
<evidence type="ECO:0000256" key="1">
    <source>
        <dbReference type="SAM" id="MobiDB-lite"/>
    </source>
</evidence>
<protein>
    <submittedName>
        <fullName evidence="3">M23 family metallopeptidase</fullName>
        <ecNumber evidence="3">3.4.24.-</ecNumber>
    </submittedName>
</protein>
<organism evidence="3 4">
    <name type="scientific">Kitasatospora paranensis</name>
    <dbReference type="NCBI Taxonomy" id="258053"/>
    <lineage>
        <taxon>Bacteria</taxon>
        <taxon>Bacillati</taxon>
        <taxon>Actinomycetota</taxon>
        <taxon>Actinomycetes</taxon>
        <taxon>Kitasatosporales</taxon>
        <taxon>Streptomycetaceae</taxon>
        <taxon>Kitasatospora</taxon>
    </lineage>
</organism>
<keyword evidence="4" id="KW-1185">Reference proteome</keyword>
<reference evidence="4" key="1">
    <citation type="journal article" date="2019" name="Int. J. Syst. Evol. Microbiol.">
        <title>The Global Catalogue of Microorganisms (GCM) 10K type strain sequencing project: providing services to taxonomists for standard genome sequencing and annotation.</title>
        <authorList>
            <consortium name="The Broad Institute Genomics Platform"/>
            <consortium name="The Broad Institute Genome Sequencing Center for Infectious Disease"/>
            <person name="Wu L."/>
            <person name="Ma J."/>
        </authorList>
    </citation>
    <scope>NUCLEOTIDE SEQUENCE [LARGE SCALE GENOMIC DNA]</scope>
    <source>
        <strain evidence="4">CGMCC 1.12859</strain>
    </source>
</reference>
<dbReference type="InterPro" id="IPR050570">
    <property type="entry name" value="Cell_wall_metabolism_enzyme"/>
</dbReference>
<dbReference type="RefSeq" id="WP_380232743.1">
    <property type="nucleotide sequence ID" value="NZ_JBHTAJ010000099.1"/>
</dbReference>
<dbReference type="SUPFAM" id="SSF51261">
    <property type="entry name" value="Duplicated hybrid motif"/>
    <property type="match status" value="1"/>
</dbReference>
<proteinExistence type="predicted"/>
<feature type="domain" description="M23ase beta-sheet core" evidence="2">
    <location>
        <begin position="170"/>
        <end position="264"/>
    </location>
</feature>
<sequence length="275" mass="27408">MASTISADPAASTQLLDHPWDQADQARHRVPRQTRTGSPLLGVTATMAATFGAAGLTAAAAGPAAAAEPAVAAPDDSAQSAADPGLALAARIQQQADTRRAAAEETARLAVAQEAEARRAAAAAATAAPAPAAADTRAAAESAPADFAAPLAAFTLGTPYGPGGAYWASLHTGLDFEAPVGTPVTAVASGPVTSAGWAGSYGYRVVQTLPDGTEIWYCHLARLAATSGPATPATVLGAVGATGSVTRPRLHLEVRPGGGAPIDPQSWLRDRGVQV</sequence>
<dbReference type="EMBL" id="JBHTAJ010000099">
    <property type="protein sequence ID" value="MFC7184383.1"/>
    <property type="molecule type" value="Genomic_DNA"/>
</dbReference>
<evidence type="ECO:0000313" key="3">
    <source>
        <dbReference type="EMBL" id="MFC7184383.1"/>
    </source>
</evidence>
<feature type="region of interest" description="Disordered" evidence="1">
    <location>
        <begin position="255"/>
        <end position="275"/>
    </location>
</feature>
<gene>
    <name evidence="3" type="ORF">ACFQMG_33010</name>
</gene>
<dbReference type="InterPro" id="IPR016047">
    <property type="entry name" value="M23ase_b-sheet_dom"/>
</dbReference>